<comment type="caution">
    <text evidence="9">Lacks conserved residue(s) required for the propagation of feature annotation.</text>
</comment>
<sequence length="359" mass="40872">MKKRILDRRSLEENSGSNPLMSEKGIKIPKRYPVSLAPMMDRTDRHFRYFLRLISKHTFLYTEMIHTGAILHGDRRRFLSYSPEELPLAIQLGGDNPKALAESSKIGEDYGYSEINLNVGCPSDRVREGNFGACLMETPERVAELVCAMDGNVSIPVTVKCRIGISGKETLEDLCRFIECVRQAGVRRFIVHARIAILGGLSPAQNRQIPPLRYAYVESLKKEFPDLLIEINGGIRTLAEMQDRLKTNDGVMIGRAAYETPYLFSEVDSLFFHDNSPSLSRREVLLRMRDYIEEVVLKEKNGKPHHALRHMLGLFHGQKGARSFRRVVTERMYCDYSSDLLLDAIQEIPNDTLDLIPSN</sequence>
<feature type="binding site" evidence="9 12">
    <location>
        <begin position="38"/>
        <end position="40"/>
    </location>
    <ligand>
        <name>FMN</name>
        <dbReference type="ChEBI" id="CHEBI:58210"/>
    </ligand>
</feature>
<proteinExistence type="inferred from homology"/>
<feature type="site" description="Interacts with tRNA; defines subfamily-specific binding signature" evidence="9">
    <location>
        <position position="325"/>
    </location>
</feature>
<feature type="binding site" evidence="9 12">
    <location>
        <begin position="232"/>
        <end position="234"/>
    </location>
    <ligand>
        <name>FMN</name>
        <dbReference type="ChEBI" id="CHEBI:58210"/>
    </ligand>
</feature>
<dbReference type="GO" id="GO:0010181">
    <property type="term" value="F:FMN binding"/>
    <property type="evidence" value="ECO:0007669"/>
    <property type="project" value="UniProtKB-UniRule"/>
</dbReference>
<dbReference type="HAMAP" id="MF_02041">
    <property type="entry name" value="DusA_subfam"/>
    <property type="match status" value="1"/>
</dbReference>
<dbReference type="AlphaFoldDB" id="A0AAV3JED1"/>
<evidence type="ECO:0000313" key="16">
    <source>
        <dbReference type="Proteomes" id="UP000014570"/>
    </source>
</evidence>
<feature type="binding site" evidence="9 12">
    <location>
        <position position="160"/>
    </location>
    <ligand>
        <name>FMN</name>
        <dbReference type="ChEBI" id="CHEBI:58210"/>
    </ligand>
</feature>
<comment type="function">
    <text evidence="9">Catalyzes the synthesis of 5,6-dihydrouridine (D), a modified base found in the D-loop of most tRNAs, via the reduction of the C5-C6 double bond in target uridines. Specifically modifies U20 and U20a in tRNAs.</text>
</comment>
<dbReference type="Proteomes" id="UP000014570">
    <property type="component" value="Unassembled WGS sequence"/>
</dbReference>
<protein>
    <recommendedName>
        <fullName evidence="9">tRNA-dihydrouridine(20/20a) synthase</fullName>
        <ecNumber evidence="9">1.3.1.91</ecNumber>
    </recommendedName>
    <alternativeName>
        <fullName evidence="9">DusA-like U20-specific dihydrouridine synthase</fullName>
        <shortName evidence="9">U20-specific Dus</shortName>
    </alternativeName>
</protein>
<gene>
    <name evidence="15" type="primary">dusA</name>
    <name evidence="15" type="ORF">LEP1GSC103_2856</name>
</gene>
<keyword evidence="2 9" id="KW-0820">tRNA-binding</keyword>
<evidence type="ECO:0000256" key="1">
    <source>
        <dbReference type="ARBA" id="ARBA00001917"/>
    </source>
</evidence>
<keyword evidence="12" id="KW-0547">Nucleotide-binding</keyword>
<reference evidence="15 16" key="1">
    <citation type="submission" date="2013-04" db="EMBL/GenBank/DDBJ databases">
        <authorList>
            <person name="Harkins D.M."/>
            <person name="Durkin A.S."/>
            <person name="Brinkac L.M."/>
            <person name="Haft D.H."/>
            <person name="Selengut J.D."/>
            <person name="Sanka R."/>
            <person name="DePew J."/>
            <person name="Purushe J."/>
            <person name="Chanthongthip A."/>
            <person name="Lattana O."/>
            <person name="Phetsouvanh R."/>
            <person name="Newton P.N."/>
            <person name="Vinetz J.M."/>
            <person name="Sutton G.G."/>
            <person name="Nierman W.C."/>
            <person name="Fouts D.E."/>
        </authorList>
    </citation>
    <scope>NUCLEOTIDE SEQUENCE [LARGE SCALE GENOMIC DNA]</scope>
    <source>
        <strain evidence="15 16">UI 09931</strain>
    </source>
</reference>
<evidence type="ECO:0000256" key="10">
    <source>
        <dbReference type="PIRNR" id="PIRNR006621"/>
    </source>
</evidence>
<evidence type="ECO:0000256" key="9">
    <source>
        <dbReference type="HAMAP-Rule" id="MF_02041"/>
    </source>
</evidence>
<dbReference type="Gene3D" id="3.20.20.70">
    <property type="entry name" value="Aldolase class I"/>
    <property type="match status" value="1"/>
</dbReference>
<keyword evidence="6 9" id="KW-0521">NADP</keyword>
<evidence type="ECO:0000256" key="13">
    <source>
        <dbReference type="SAM" id="MobiDB-lite"/>
    </source>
</evidence>
<comment type="catalytic activity">
    <reaction evidence="9">
        <text>5,6-dihydrouridine(20) in tRNA + NADP(+) = uridine(20) in tRNA + NADPH + H(+)</text>
        <dbReference type="Rhea" id="RHEA:53336"/>
        <dbReference type="Rhea" id="RHEA-COMP:13533"/>
        <dbReference type="Rhea" id="RHEA-COMP:13534"/>
        <dbReference type="ChEBI" id="CHEBI:15378"/>
        <dbReference type="ChEBI" id="CHEBI:57783"/>
        <dbReference type="ChEBI" id="CHEBI:58349"/>
        <dbReference type="ChEBI" id="CHEBI:65315"/>
        <dbReference type="ChEBI" id="CHEBI:74443"/>
        <dbReference type="EC" id="1.3.1.91"/>
    </reaction>
</comment>
<feature type="binding site" evidence="9 12">
    <location>
        <begin position="254"/>
        <end position="255"/>
    </location>
    <ligand>
        <name>FMN</name>
        <dbReference type="ChEBI" id="CHEBI:58210"/>
    </ligand>
</feature>
<dbReference type="PROSITE" id="PS01136">
    <property type="entry name" value="UPF0034"/>
    <property type="match status" value="1"/>
</dbReference>
<feature type="domain" description="DUS-like FMN-binding" evidence="14">
    <location>
        <begin position="36"/>
        <end position="330"/>
    </location>
</feature>
<comment type="similarity">
    <text evidence="10">Belongs to the dus family.</text>
</comment>
<comment type="catalytic activity">
    <reaction evidence="9">
        <text>5,6-dihydrouridine(20a) in tRNA + NADP(+) = uridine(20a) in tRNA + NADPH + H(+)</text>
        <dbReference type="Rhea" id="RHEA:53344"/>
        <dbReference type="Rhea" id="RHEA-COMP:13535"/>
        <dbReference type="Rhea" id="RHEA-COMP:13536"/>
        <dbReference type="ChEBI" id="CHEBI:15378"/>
        <dbReference type="ChEBI" id="CHEBI:57783"/>
        <dbReference type="ChEBI" id="CHEBI:58349"/>
        <dbReference type="ChEBI" id="CHEBI:65315"/>
        <dbReference type="ChEBI" id="CHEBI:74443"/>
    </reaction>
</comment>
<dbReference type="PIRSF" id="PIRSF006621">
    <property type="entry name" value="Dus"/>
    <property type="match status" value="1"/>
</dbReference>
<keyword evidence="8 9" id="KW-0560">Oxidoreductase</keyword>
<dbReference type="InterPro" id="IPR013785">
    <property type="entry name" value="Aldolase_TIM"/>
</dbReference>
<comment type="caution">
    <text evidence="15">The sequence shown here is derived from an EMBL/GenBank/DDBJ whole genome shotgun (WGS) entry which is preliminary data.</text>
</comment>
<dbReference type="SUPFAM" id="SSF51395">
    <property type="entry name" value="FMN-linked oxidoreductases"/>
    <property type="match status" value="1"/>
</dbReference>
<evidence type="ECO:0000256" key="2">
    <source>
        <dbReference type="ARBA" id="ARBA00022555"/>
    </source>
</evidence>
<feature type="binding site" evidence="9 12">
    <location>
        <position position="192"/>
    </location>
    <ligand>
        <name>FMN</name>
        <dbReference type="ChEBI" id="CHEBI:58210"/>
    </ligand>
</feature>
<dbReference type="CDD" id="cd02801">
    <property type="entry name" value="DUS_like_FMN"/>
    <property type="match status" value="1"/>
</dbReference>
<dbReference type="InterPro" id="IPR001269">
    <property type="entry name" value="DUS_fam"/>
</dbReference>
<dbReference type="EMBL" id="AHNP02000007">
    <property type="protein sequence ID" value="EPG58257.1"/>
    <property type="molecule type" value="Genomic_DNA"/>
</dbReference>
<keyword evidence="3 9" id="KW-0285">Flavoprotein</keyword>
<evidence type="ECO:0000256" key="6">
    <source>
        <dbReference type="ARBA" id="ARBA00022857"/>
    </source>
</evidence>
<comment type="catalytic activity">
    <reaction evidence="9">
        <text>5,6-dihydrouridine(20a) in tRNA + NAD(+) = uridine(20a) in tRNA + NADH + H(+)</text>
        <dbReference type="Rhea" id="RHEA:53348"/>
        <dbReference type="Rhea" id="RHEA-COMP:13535"/>
        <dbReference type="Rhea" id="RHEA-COMP:13536"/>
        <dbReference type="ChEBI" id="CHEBI:15378"/>
        <dbReference type="ChEBI" id="CHEBI:57540"/>
        <dbReference type="ChEBI" id="CHEBI:57945"/>
        <dbReference type="ChEBI" id="CHEBI:65315"/>
        <dbReference type="ChEBI" id="CHEBI:74443"/>
    </reaction>
</comment>
<dbReference type="Pfam" id="PF01207">
    <property type="entry name" value="Dus"/>
    <property type="match status" value="1"/>
</dbReference>
<dbReference type="PANTHER" id="PTHR42907">
    <property type="entry name" value="FMN-LINKED OXIDOREDUCTASES SUPERFAMILY PROTEIN"/>
    <property type="match status" value="1"/>
</dbReference>
<dbReference type="EC" id="1.3.1.91" evidence="9"/>
<dbReference type="PANTHER" id="PTHR42907:SF1">
    <property type="entry name" value="FMN-LINKED OXIDOREDUCTASES SUPERFAMILY PROTEIN"/>
    <property type="match status" value="1"/>
</dbReference>
<keyword evidence="4 9" id="KW-0288">FMN</keyword>
<dbReference type="InterPro" id="IPR035587">
    <property type="entry name" value="DUS-like_FMN-bd"/>
</dbReference>
<evidence type="ECO:0000256" key="7">
    <source>
        <dbReference type="ARBA" id="ARBA00022884"/>
    </source>
</evidence>
<feature type="region of interest" description="Disordered" evidence="13">
    <location>
        <begin position="1"/>
        <end position="23"/>
    </location>
</feature>
<name>A0AAV3JED1_LEPBO</name>
<evidence type="ECO:0000256" key="4">
    <source>
        <dbReference type="ARBA" id="ARBA00022643"/>
    </source>
</evidence>
<dbReference type="GO" id="GO:0000049">
    <property type="term" value="F:tRNA binding"/>
    <property type="evidence" value="ECO:0007669"/>
    <property type="project" value="UniProtKB-UniRule"/>
</dbReference>
<dbReference type="InterPro" id="IPR004653">
    <property type="entry name" value="DusA"/>
</dbReference>
<evidence type="ECO:0000256" key="5">
    <source>
        <dbReference type="ARBA" id="ARBA00022694"/>
    </source>
</evidence>
<evidence type="ECO:0000313" key="15">
    <source>
        <dbReference type="EMBL" id="EPG58257.1"/>
    </source>
</evidence>
<accession>A0AAV3JED1</accession>
<feature type="binding site" evidence="9 12">
    <location>
        <position position="91"/>
    </location>
    <ligand>
        <name>FMN</name>
        <dbReference type="ChEBI" id="CHEBI:58210"/>
    </ligand>
</feature>
<feature type="site" description="Interacts with tRNA" evidence="9">
    <location>
        <position position="118"/>
    </location>
</feature>
<dbReference type="Gene3D" id="1.20.120.1460">
    <property type="match status" value="1"/>
</dbReference>
<dbReference type="NCBIfam" id="NF008774">
    <property type="entry name" value="PRK11815.1"/>
    <property type="match status" value="1"/>
</dbReference>
<comment type="cofactor">
    <cofactor evidence="1 9 10 12">
        <name>FMN</name>
        <dbReference type="ChEBI" id="CHEBI:58210"/>
    </cofactor>
</comment>
<feature type="active site" description="Proton donor" evidence="9 11">
    <location>
        <position position="121"/>
    </location>
</feature>
<organism evidence="15 16">
    <name type="scientific">Leptospira borgpetersenii serovar Javanica str. UI 09931</name>
    <dbReference type="NCBI Taxonomy" id="1049767"/>
    <lineage>
        <taxon>Bacteria</taxon>
        <taxon>Pseudomonadati</taxon>
        <taxon>Spirochaetota</taxon>
        <taxon>Spirochaetia</taxon>
        <taxon>Leptospirales</taxon>
        <taxon>Leptospiraceae</taxon>
        <taxon>Leptospira</taxon>
    </lineage>
</organism>
<feature type="site" description="Interacts with tRNA" evidence="9">
    <location>
        <position position="207"/>
    </location>
</feature>
<evidence type="ECO:0000256" key="11">
    <source>
        <dbReference type="PIRSR" id="PIRSR006621-1"/>
    </source>
</evidence>
<keyword evidence="5 9" id="KW-0819">tRNA processing</keyword>
<dbReference type="InterPro" id="IPR018517">
    <property type="entry name" value="tRNA_hU_synthase_CS"/>
</dbReference>
<evidence type="ECO:0000259" key="14">
    <source>
        <dbReference type="Pfam" id="PF01207"/>
    </source>
</evidence>
<dbReference type="NCBIfam" id="TIGR00742">
    <property type="entry name" value="yjbN"/>
    <property type="match status" value="1"/>
</dbReference>
<dbReference type="GO" id="GO:0050660">
    <property type="term" value="F:flavin adenine dinucleotide binding"/>
    <property type="evidence" value="ECO:0007669"/>
    <property type="project" value="InterPro"/>
</dbReference>
<evidence type="ECO:0000256" key="8">
    <source>
        <dbReference type="ARBA" id="ARBA00023002"/>
    </source>
</evidence>
<keyword evidence="7 9" id="KW-0694">RNA-binding</keyword>
<evidence type="ECO:0000256" key="12">
    <source>
        <dbReference type="PIRSR" id="PIRSR006621-2"/>
    </source>
</evidence>
<comment type="similarity">
    <text evidence="9">Belongs to the Dus family. DusA subfamily.</text>
</comment>
<evidence type="ECO:0000256" key="3">
    <source>
        <dbReference type="ARBA" id="ARBA00022630"/>
    </source>
</evidence>
<comment type="catalytic activity">
    <reaction evidence="9">
        <text>5,6-dihydrouridine(20) in tRNA + NAD(+) = uridine(20) in tRNA + NADH + H(+)</text>
        <dbReference type="Rhea" id="RHEA:53340"/>
        <dbReference type="Rhea" id="RHEA-COMP:13533"/>
        <dbReference type="Rhea" id="RHEA-COMP:13534"/>
        <dbReference type="ChEBI" id="CHEBI:15378"/>
        <dbReference type="ChEBI" id="CHEBI:57540"/>
        <dbReference type="ChEBI" id="CHEBI:57945"/>
        <dbReference type="ChEBI" id="CHEBI:65315"/>
        <dbReference type="ChEBI" id="CHEBI:74443"/>
        <dbReference type="EC" id="1.3.1.91"/>
    </reaction>
</comment>
<dbReference type="GO" id="GO:0102264">
    <property type="term" value="F:tRNA-dihydrouridine20 synthase activity"/>
    <property type="evidence" value="ECO:0007669"/>
    <property type="project" value="UniProtKB-EC"/>
</dbReference>
<feature type="site" description="Interacts with tRNA; defines subfamily-specific binding signature" evidence="9">
    <location>
        <position position="322"/>
    </location>
</feature>